<evidence type="ECO:0000259" key="3">
    <source>
        <dbReference type="Pfam" id="PF19305"/>
    </source>
</evidence>
<evidence type="ECO:0000313" key="4">
    <source>
        <dbReference type="EMBL" id="OWT61692.1"/>
    </source>
</evidence>
<dbReference type="Pfam" id="PF19305">
    <property type="entry name" value="MmgE_PrpD_C"/>
    <property type="match status" value="1"/>
</dbReference>
<accession>A0A225ML79</accession>
<comment type="similarity">
    <text evidence="1">Belongs to the PrpD family.</text>
</comment>
<name>A0A225ML79_9BURK</name>
<dbReference type="PANTHER" id="PTHR16943:SF8">
    <property type="entry name" value="2-METHYLCITRATE DEHYDRATASE"/>
    <property type="match status" value="1"/>
</dbReference>
<dbReference type="Pfam" id="PF03972">
    <property type="entry name" value="MmgE_PrpD_N"/>
    <property type="match status" value="1"/>
</dbReference>
<evidence type="ECO:0000256" key="1">
    <source>
        <dbReference type="ARBA" id="ARBA00006174"/>
    </source>
</evidence>
<dbReference type="InterPro" id="IPR042183">
    <property type="entry name" value="MmgE/PrpD_sf_1"/>
</dbReference>
<dbReference type="Gene3D" id="1.10.4100.10">
    <property type="entry name" value="2-methylcitrate dehydratase PrpD"/>
    <property type="match status" value="1"/>
</dbReference>
<dbReference type="Gene3D" id="3.30.1330.120">
    <property type="entry name" value="2-methylcitrate dehydratase PrpD"/>
    <property type="match status" value="1"/>
</dbReference>
<reference evidence="5" key="1">
    <citation type="submission" date="2017-06" db="EMBL/GenBank/DDBJ databases">
        <title>Herbaspirillum phytohormonus sp. nov., isolated from the root nodule of Robinia pseudoacacia in lead-zinc mine.</title>
        <authorList>
            <person name="Fan M."/>
            <person name="Lin Y."/>
        </authorList>
    </citation>
    <scope>NUCLEOTIDE SEQUENCE [LARGE SCALE GENOMIC DNA]</scope>
    <source>
        <strain evidence="5">SC-089</strain>
    </source>
</reference>
<evidence type="ECO:0008006" key="6">
    <source>
        <dbReference type="Google" id="ProtNLM"/>
    </source>
</evidence>
<feature type="domain" description="MmgE/PrpD C-terminal" evidence="3">
    <location>
        <begin position="303"/>
        <end position="452"/>
    </location>
</feature>
<dbReference type="OrthoDB" id="8680281at2"/>
<dbReference type="SUPFAM" id="SSF103378">
    <property type="entry name" value="2-methylcitrate dehydratase PrpD"/>
    <property type="match status" value="1"/>
</dbReference>
<dbReference type="Proteomes" id="UP000214603">
    <property type="component" value="Unassembled WGS sequence"/>
</dbReference>
<dbReference type="InterPro" id="IPR005656">
    <property type="entry name" value="MmgE_PrpD"/>
</dbReference>
<proteinExistence type="inferred from homology"/>
<dbReference type="EMBL" id="NJIH01000004">
    <property type="protein sequence ID" value="OWT61692.1"/>
    <property type="molecule type" value="Genomic_DNA"/>
</dbReference>
<evidence type="ECO:0000313" key="5">
    <source>
        <dbReference type="Proteomes" id="UP000214603"/>
    </source>
</evidence>
<keyword evidence="5" id="KW-1185">Reference proteome</keyword>
<dbReference type="InterPro" id="IPR036148">
    <property type="entry name" value="MmgE/PrpD_sf"/>
</dbReference>
<dbReference type="InterPro" id="IPR042188">
    <property type="entry name" value="MmgE/PrpD_sf_2"/>
</dbReference>
<sequence>MSASTAKFAVGEPLSRKQEFIWSEYMSGSSHQGCTEGLARFISDHEQFPAQARSLAVDAVTDCIACIAGAVHEPIVPLLLQVVPSVSWRLNAAPERAATVIGLGRSAAAPDAAYLNGAMAHALDYDDITHPGYAHPSAVLVPALLAAGEVVNAKGSDLISAYIVGIETIGKLGSALNQEHYKRGWHATSTLGTMGAAAAAAHLIRLDSRRAAIALAIAASSAGGLRANFGTMTKPIHAGMAARNGAMAALMAQAGIDGCLDIIESPAGFAAVFESGKINWNALSDWGSRLEILSEYGIALKAYPCCGATHTAIEAAQILRANLAGRVDEIHRVRIGISEMARGPLLSNWPTTPLEAKFHIGYCVAVALLDGEVKLSTFAQERLSDPLLIQLMRRIEVYVDDRVRDDGEFASVVSLMTVKGTTMEELVLLAKGKPARRLNRGQLLDKFLDCNAFGNTVATVANAATRQFELLQSLDSDIAVRDVVDELAFSGASPPHLLDS</sequence>
<gene>
    <name evidence="4" type="ORF">CEY11_07525</name>
</gene>
<feature type="domain" description="MmgE/PrpD N-terminal" evidence="2">
    <location>
        <begin position="38"/>
        <end position="276"/>
    </location>
</feature>
<dbReference type="InterPro" id="IPR045337">
    <property type="entry name" value="MmgE_PrpD_C"/>
</dbReference>
<evidence type="ECO:0000259" key="2">
    <source>
        <dbReference type="Pfam" id="PF03972"/>
    </source>
</evidence>
<dbReference type="GO" id="GO:0016829">
    <property type="term" value="F:lyase activity"/>
    <property type="evidence" value="ECO:0007669"/>
    <property type="project" value="InterPro"/>
</dbReference>
<dbReference type="PANTHER" id="PTHR16943">
    <property type="entry name" value="2-METHYLCITRATE DEHYDRATASE-RELATED"/>
    <property type="match status" value="1"/>
</dbReference>
<dbReference type="AlphaFoldDB" id="A0A225ML79"/>
<protein>
    <recommendedName>
        <fullName evidence="6">2-methylcitrate dehydratase</fullName>
    </recommendedName>
</protein>
<dbReference type="RefSeq" id="WP_088602779.1">
    <property type="nucleotide sequence ID" value="NZ_NJIH01000004.1"/>
</dbReference>
<comment type="caution">
    <text evidence="4">The sequence shown here is derived from an EMBL/GenBank/DDBJ whole genome shotgun (WGS) entry which is preliminary data.</text>
</comment>
<organism evidence="4 5">
    <name type="scientific">Candidimonas nitroreducens</name>
    <dbReference type="NCBI Taxonomy" id="683354"/>
    <lineage>
        <taxon>Bacteria</taxon>
        <taxon>Pseudomonadati</taxon>
        <taxon>Pseudomonadota</taxon>
        <taxon>Betaproteobacteria</taxon>
        <taxon>Burkholderiales</taxon>
        <taxon>Alcaligenaceae</taxon>
        <taxon>Candidimonas</taxon>
    </lineage>
</organism>
<dbReference type="InterPro" id="IPR045336">
    <property type="entry name" value="MmgE_PrpD_N"/>
</dbReference>